<dbReference type="InterPro" id="IPR028082">
    <property type="entry name" value="Peripla_BP_I"/>
</dbReference>
<keyword evidence="3" id="KW-0732">Signal</keyword>
<keyword evidence="4" id="KW-0029">Amino-acid transport</keyword>
<dbReference type="InterPro" id="IPR028081">
    <property type="entry name" value="Leu-bd"/>
</dbReference>
<dbReference type="PANTHER" id="PTHR30483">
    <property type="entry name" value="LEUCINE-SPECIFIC-BINDING PROTEIN"/>
    <property type="match status" value="1"/>
</dbReference>
<evidence type="ECO:0000256" key="1">
    <source>
        <dbReference type="ARBA" id="ARBA00010062"/>
    </source>
</evidence>
<organism evidence="6 7">
    <name type="scientific">Pendulispora albinea</name>
    <dbReference type="NCBI Taxonomy" id="2741071"/>
    <lineage>
        <taxon>Bacteria</taxon>
        <taxon>Pseudomonadati</taxon>
        <taxon>Myxococcota</taxon>
        <taxon>Myxococcia</taxon>
        <taxon>Myxococcales</taxon>
        <taxon>Sorangiineae</taxon>
        <taxon>Pendulisporaceae</taxon>
        <taxon>Pendulispora</taxon>
    </lineage>
</organism>
<reference evidence="6 7" key="1">
    <citation type="submission" date="2021-12" db="EMBL/GenBank/DDBJ databases">
        <title>Discovery of the Pendulisporaceae a myxobacterial family with distinct sporulation behavior and unique specialized metabolism.</title>
        <authorList>
            <person name="Garcia R."/>
            <person name="Popoff A."/>
            <person name="Bader C.D."/>
            <person name="Loehr J."/>
            <person name="Walesch S."/>
            <person name="Walt C."/>
            <person name="Boldt J."/>
            <person name="Bunk B."/>
            <person name="Haeckl F.J.F.P.J."/>
            <person name="Gunesch A.P."/>
            <person name="Birkelbach J."/>
            <person name="Nuebel U."/>
            <person name="Pietschmann T."/>
            <person name="Bach T."/>
            <person name="Mueller R."/>
        </authorList>
    </citation>
    <scope>NUCLEOTIDE SEQUENCE [LARGE SCALE GENOMIC DNA]</scope>
    <source>
        <strain evidence="6 7">MSr11954</strain>
    </source>
</reference>
<sequence length="399" mass="42677">MLYARALVMSVLAFGAVGLGCKDKEPEKAAPPTAETKVSAAPASDTITIGHIASLTGNEATFGQSGDNGIKLAIEEQNQKNGIKGKKLVLKTLDDQGKPEEAAVAATRLTTQDHATVLLGEIASSRSLAMAPIADNNKVPMISPASTNVKVTKDGDKVRPFVFRVCYIDPFQGTVMAKFAAENKKYKKVAVLRDVGNDYSVGLANFFTAKFKELGGEIVDDVSYKAGDQDFKAQLTKFKSKNPDALYVPGYYTDVALIARQARELGLKQILMGGDGWDSAKLYEISKGALDGSYFSNHYSPEDTSPVVQDFITKYKAAYGAVPDALAVLSYDAAKVAFDAMEKAKELTGPSIREALEETKGFKGVSGSITFDKEHNATKSAVVIGIEKNVGKYATTVNP</sequence>
<dbReference type="Gene3D" id="3.40.50.2300">
    <property type="match status" value="2"/>
</dbReference>
<accession>A0ABZ2M7Z9</accession>
<dbReference type="SUPFAM" id="SSF53822">
    <property type="entry name" value="Periplasmic binding protein-like I"/>
    <property type="match status" value="1"/>
</dbReference>
<evidence type="ECO:0000256" key="2">
    <source>
        <dbReference type="ARBA" id="ARBA00022448"/>
    </source>
</evidence>
<dbReference type="RefSeq" id="WP_394828269.1">
    <property type="nucleotide sequence ID" value="NZ_CP089984.1"/>
</dbReference>
<dbReference type="PRINTS" id="PR00337">
    <property type="entry name" value="LEUILEVALBP"/>
</dbReference>
<dbReference type="InterPro" id="IPR051010">
    <property type="entry name" value="BCAA_transport"/>
</dbReference>
<name>A0ABZ2M7Z9_9BACT</name>
<feature type="domain" description="Leucine-binding protein" evidence="5">
    <location>
        <begin position="46"/>
        <end position="381"/>
    </location>
</feature>
<dbReference type="Proteomes" id="UP001370348">
    <property type="component" value="Chromosome"/>
</dbReference>
<evidence type="ECO:0000313" key="6">
    <source>
        <dbReference type="EMBL" id="WXB18638.1"/>
    </source>
</evidence>
<dbReference type="PANTHER" id="PTHR30483:SF6">
    <property type="entry name" value="PERIPLASMIC BINDING PROTEIN OF ABC TRANSPORTER FOR NATURAL AMINO ACIDS"/>
    <property type="match status" value="1"/>
</dbReference>
<evidence type="ECO:0000256" key="3">
    <source>
        <dbReference type="ARBA" id="ARBA00022729"/>
    </source>
</evidence>
<evidence type="ECO:0000259" key="5">
    <source>
        <dbReference type="Pfam" id="PF13458"/>
    </source>
</evidence>
<proteinExistence type="inferred from homology"/>
<protein>
    <submittedName>
        <fullName evidence="6">ABC transporter substrate-binding protein</fullName>
    </submittedName>
</protein>
<evidence type="ECO:0000313" key="7">
    <source>
        <dbReference type="Proteomes" id="UP001370348"/>
    </source>
</evidence>
<dbReference type="CDD" id="cd06347">
    <property type="entry name" value="PBP1_ABC_LivK_ligand_binding-like"/>
    <property type="match status" value="1"/>
</dbReference>
<evidence type="ECO:0000256" key="4">
    <source>
        <dbReference type="ARBA" id="ARBA00022970"/>
    </source>
</evidence>
<comment type="similarity">
    <text evidence="1">Belongs to the leucine-binding protein family.</text>
</comment>
<dbReference type="PROSITE" id="PS51257">
    <property type="entry name" value="PROKAR_LIPOPROTEIN"/>
    <property type="match status" value="1"/>
</dbReference>
<dbReference type="InterPro" id="IPR000709">
    <property type="entry name" value="Leu_Ile_Val-bd"/>
</dbReference>
<keyword evidence="2" id="KW-0813">Transport</keyword>
<gene>
    <name evidence="6" type="ORF">LZC94_15540</name>
</gene>
<keyword evidence="7" id="KW-1185">Reference proteome</keyword>
<dbReference type="Pfam" id="PF13458">
    <property type="entry name" value="Peripla_BP_6"/>
    <property type="match status" value="1"/>
</dbReference>
<dbReference type="EMBL" id="CP089984">
    <property type="protein sequence ID" value="WXB18638.1"/>
    <property type="molecule type" value="Genomic_DNA"/>
</dbReference>